<evidence type="ECO:0000313" key="3">
    <source>
        <dbReference type="Proteomes" id="UP001215598"/>
    </source>
</evidence>
<organism evidence="2 3">
    <name type="scientific">Mycena metata</name>
    <dbReference type="NCBI Taxonomy" id="1033252"/>
    <lineage>
        <taxon>Eukaryota</taxon>
        <taxon>Fungi</taxon>
        <taxon>Dikarya</taxon>
        <taxon>Basidiomycota</taxon>
        <taxon>Agaricomycotina</taxon>
        <taxon>Agaricomycetes</taxon>
        <taxon>Agaricomycetidae</taxon>
        <taxon>Agaricales</taxon>
        <taxon>Marasmiineae</taxon>
        <taxon>Mycenaceae</taxon>
        <taxon>Mycena</taxon>
    </lineage>
</organism>
<feature type="region of interest" description="Disordered" evidence="1">
    <location>
        <begin position="43"/>
        <end position="62"/>
    </location>
</feature>
<dbReference type="EMBL" id="JARKIB010000191">
    <property type="protein sequence ID" value="KAJ7725770.1"/>
    <property type="molecule type" value="Genomic_DNA"/>
</dbReference>
<dbReference type="Proteomes" id="UP001215598">
    <property type="component" value="Unassembled WGS sequence"/>
</dbReference>
<sequence length="262" mass="29645">MNVSTIFRPPYRPQVLERQIQLPLFFLADKWCLPTSARHHRLPSSARLKSPSPAYPHPYAQDQAPSRPLAFDLSPSLSISHTLLSSFLSSTCADFPFLRLCYPTLRASDMLLDDNTLGSDAPSPSAPLLSALSAPLPLVLCRHLVLHLRPEAYLNWAYRARRPRNFEYTSSRLLLCFTHLFAKFYLRANGRAQPPPQCVLRRRVFCCGVAALFTRFWTTSPRVRARIALATYDWVQQSLNTITRTSFSLSLVPRSLPATASM</sequence>
<gene>
    <name evidence="2" type="ORF">B0H16DRAFT_1781561</name>
</gene>
<name>A0AAD7MNI3_9AGAR</name>
<dbReference type="AlphaFoldDB" id="A0AAD7MNI3"/>
<evidence type="ECO:0000256" key="1">
    <source>
        <dbReference type="SAM" id="MobiDB-lite"/>
    </source>
</evidence>
<comment type="caution">
    <text evidence="2">The sequence shown here is derived from an EMBL/GenBank/DDBJ whole genome shotgun (WGS) entry which is preliminary data.</text>
</comment>
<keyword evidence="3" id="KW-1185">Reference proteome</keyword>
<accession>A0AAD7MNI3</accession>
<protein>
    <submittedName>
        <fullName evidence="2">Uncharacterized protein</fullName>
    </submittedName>
</protein>
<evidence type="ECO:0000313" key="2">
    <source>
        <dbReference type="EMBL" id="KAJ7725770.1"/>
    </source>
</evidence>
<proteinExistence type="predicted"/>
<reference evidence="2" key="1">
    <citation type="submission" date="2023-03" db="EMBL/GenBank/DDBJ databases">
        <title>Massive genome expansion in bonnet fungi (Mycena s.s.) driven by repeated elements and novel gene families across ecological guilds.</title>
        <authorList>
            <consortium name="Lawrence Berkeley National Laboratory"/>
            <person name="Harder C.B."/>
            <person name="Miyauchi S."/>
            <person name="Viragh M."/>
            <person name="Kuo A."/>
            <person name="Thoen E."/>
            <person name="Andreopoulos B."/>
            <person name="Lu D."/>
            <person name="Skrede I."/>
            <person name="Drula E."/>
            <person name="Henrissat B."/>
            <person name="Morin E."/>
            <person name="Kohler A."/>
            <person name="Barry K."/>
            <person name="LaButti K."/>
            <person name="Morin E."/>
            <person name="Salamov A."/>
            <person name="Lipzen A."/>
            <person name="Mereny Z."/>
            <person name="Hegedus B."/>
            <person name="Baldrian P."/>
            <person name="Stursova M."/>
            <person name="Weitz H."/>
            <person name="Taylor A."/>
            <person name="Grigoriev I.V."/>
            <person name="Nagy L.G."/>
            <person name="Martin F."/>
            <person name="Kauserud H."/>
        </authorList>
    </citation>
    <scope>NUCLEOTIDE SEQUENCE</scope>
    <source>
        <strain evidence="2">CBHHK182m</strain>
    </source>
</reference>